<dbReference type="EMBL" id="ABEU02000005">
    <property type="protein sequence ID" value="PNR54045.1"/>
    <property type="molecule type" value="Genomic_DNA"/>
</dbReference>
<dbReference type="Gramene" id="Pp3c5_15500V3.2">
    <property type="protein sequence ID" value="Pp3c5_15500V3.2"/>
    <property type="gene ID" value="Pp3c5_15500"/>
</dbReference>
<feature type="region of interest" description="Disordered" evidence="1">
    <location>
        <begin position="1"/>
        <end position="29"/>
    </location>
</feature>
<organism evidence="3">
    <name type="scientific">Physcomitrium patens</name>
    <name type="common">Spreading-leaved earth moss</name>
    <name type="synonym">Physcomitrella patens</name>
    <dbReference type="NCBI Taxonomy" id="3218"/>
    <lineage>
        <taxon>Eukaryota</taxon>
        <taxon>Viridiplantae</taxon>
        <taxon>Streptophyta</taxon>
        <taxon>Embryophyta</taxon>
        <taxon>Bryophyta</taxon>
        <taxon>Bryophytina</taxon>
        <taxon>Bryopsida</taxon>
        <taxon>Funariidae</taxon>
        <taxon>Funariales</taxon>
        <taxon>Funariaceae</taxon>
        <taxon>Physcomitrium</taxon>
    </lineage>
</organism>
<feature type="domain" description="BCNT-C" evidence="2">
    <location>
        <begin position="183"/>
        <end position="263"/>
    </location>
</feature>
<dbReference type="Proteomes" id="UP000006727">
    <property type="component" value="Chromosome 5"/>
</dbReference>
<dbReference type="PaxDb" id="3218-PP1S169_76V6.1"/>
<evidence type="ECO:0000313" key="5">
    <source>
        <dbReference type="Proteomes" id="UP000006727"/>
    </source>
</evidence>
<feature type="compositionally biased region" description="Polar residues" evidence="1">
    <location>
        <begin position="96"/>
        <end position="111"/>
    </location>
</feature>
<dbReference type="InterPro" id="IPR027124">
    <property type="entry name" value="Swc5/CFDP1/2"/>
</dbReference>
<dbReference type="PROSITE" id="PS51279">
    <property type="entry name" value="BCNT_C"/>
    <property type="match status" value="1"/>
</dbReference>
<feature type="compositionally biased region" description="Basic and acidic residues" evidence="1">
    <location>
        <begin position="112"/>
        <end position="130"/>
    </location>
</feature>
<dbReference type="Pfam" id="PF07572">
    <property type="entry name" value="BCNT"/>
    <property type="match status" value="1"/>
</dbReference>
<dbReference type="InterPro" id="IPR011421">
    <property type="entry name" value="BCNT-C"/>
</dbReference>
<feature type="compositionally biased region" description="Basic and acidic residues" evidence="1">
    <location>
        <begin position="1"/>
        <end position="11"/>
    </location>
</feature>
<feature type="compositionally biased region" description="Polar residues" evidence="1">
    <location>
        <begin position="182"/>
        <end position="193"/>
    </location>
</feature>
<dbReference type="PANTHER" id="PTHR48295:SF1">
    <property type="entry name" value="SWR1-COMPLEX PROTEIN 5"/>
    <property type="match status" value="1"/>
</dbReference>
<evidence type="ECO:0000313" key="4">
    <source>
        <dbReference type="EnsemblPlants" id="Pp3c5_15500V3.1"/>
    </source>
</evidence>
<dbReference type="AlphaFoldDB" id="A0A2K1KJU7"/>
<protein>
    <recommendedName>
        <fullName evidence="2">BCNT-C domain-containing protein</fullName>
    </recommendedName>
</protein>
<feature type="region of interest" description="Disordered" evidence="1">
    <location>
        <begin position="96"/>
        <end position="193"/>
    </location>
</feature>
<dbReference type="EnsemblPlants" id="Pp3c5_15500V3.1">
    <property type="protein sequence ID" value="Pp3c5_15500V3.1"/>
    <property type="gene ID" value="Pp3c5_15500"/>
</dbReference>
<gene>
    <name evidence="4" type="primary">LOC112282074</name>
    <name evidence="3" type="ORF">PHYPA_007721</name>
</gene>
<evidence type="ECO:0000259" key="2">
    <source>
        <dbReference type="PROSITE" id="PS51279"/>
    </source>
</evidence>
<dbReference type="GeneID" id="112282074"/>
<proteinExistence type="predicted"/>
<reference evidence="4" key="3">
    <citation type="submission" date="2020-12" db="UniProtKB">
        <authorList>
            <consortium name="EnsemblPlants"/>
        </authorList>
    </citation>
    <scope>IDENTIFICATION</scope>
</reference>
<dbReference type="OMA" id="DMREDNA"/>
<dbReference type="EnsemblPlants" id="Pp3c5_15500V3.2">
    <property type="protein sequence ID" value="Pp3c5_15500V3.2"/>
    <property type="gene ID" value="Pp3c5_15500"/>
</dbReference>
<accession>A0A2K1KJU7</accession>
<evidence type="ECO:0000256" key="1">
    <source>
        <dbReference type="SAM" id="MobiDB-lite"/>
    </source>
</evidence>
<dbReference type="OrthoDB" id="445677at2759"/>
<evidence type="ECO:0000313" key="3">
    <source>
        <dbReference type="EMBL" id="PNR54045.1"/>
    </source>
</evidence>
<keyword evidence="5" id="KW-1185">Reference proteome</keyword>
<dbReference type="STRING" id="3218.A0A2K1KJU7"/>
<name>A0A2K1KJU7_PHYPA</name>
<dbReference type="Gramene" id="Pp3c5_15500V3.1">
    <property type="protein sequence ID" value="Pp3c5_15500V3.1"/>
    <property type="gene ID" value="Pp3c5_15500"/>
</dbReference>
<reference evidence="3 5" key="2">
    <citation type="journal article" date="2018" name="Plant J.">
        <title>The Physcomitrella patens chromosome-scale assembly reveals moss genome structure and evolution.</title>
        <authorList>
            <person name="Lang D."/>
            <person name="Ullrich K.K."/>
            <person name="Murat F."/>
            <person name="Fuchs J."/>
            <person name="Jenkins J."/>
            <person name="Haas F.B."/>
            <person name="Piednoel M."/>
            <person name="Gundlach H."/>
            <person name="Van Bel M."/>
            <person name="Meyberg R."/>
            <person name="Vives C."/>
            <person name="Morata J."/>
            <person name="Symeonidi A."/>
            <person name="Hiss M."/>
            <person name="Muchero W."/>
            <person name="Kamisugi Y."/>
            <person name="Saleh O."/>
            <person name="Blanc G."/>
            <person name="Decker E.L."/>
            <person name="van Gessel N."/>
            <person name="Grimwood J."/>
            <person name="Hayes R.D."/>
            <person name="Graham S.W."/>
            <person name="Gunter L.E."/>
            <person name="McDaniel S.F."/>
            <person name="Hoernstein S.N.W."/>
            <person name="Larsson A."/>
            <person name="Li F.W."/>
            <person name="Perroud P.F."/>
            <person name="Phillips J."/>
            <person name="Ranjan P."/>
            <person name="Rokshar D.S."/>
            <person name="Rothfels C.J."/>
            <person name="Schneider L."/>
            <person name="Shu S."/>
            <person name="Stevenson D.W."/>
            <person name="Thummler F."/>
            <person name="Tillich M."/>
            <person name="Villarreal Aguilar J.C."/>
            <person name="Widiez T."/>
            <person name="Wong G.K."/>
            <person name="Wymore A."/>
            <person name="Zhang Y."/>
            <person name="Zimmer A.D."/>
            <person name="Quatrano R.S."/>
            <person name="Mayer K.F.X."/>
            <person name="Goodstein D."/>
            <person name="Casacuberta J.M."/>
            <person name="Vandepoele K."/>
            <person name="Reski R."/>
            <person name="Cuming A.C."/>
            <person name="Tuskan G.A."/>
            <person name="Maumus F."/>
            <person name="Salse J."/>
            <person name="Schmutz J."/>
            <person name="Rensing S.A."/>
        </authorList>
    </citation>
    <scope>NUCLEOTIDE SEQUENCE [LARGE SCALE GENOMIC DNA]</scope>
    <source>
        <strain evidence="4 5">cv. Gransden 2004</strain>
    </source>
</reference>
<sequence>MADLAERKDDGEIGVNPDGSTDERAARKAKVNDIWEKLKVKDPLPAKTVLPKTKKVSKSSKPSKAVPSWMVSLGIAPPKGSKLVSDQGEKLLKVTNGTADNGLNKGIQATTAHDHVEVKESARNEAEIKEISTSSGSDLKVNEVLSRLREGADTTTSSNLKTSEDSKDSTAAQSSRRKSEMHASSSSGLDSILQQICKKQKPNILDRSRKDWGQFKEEKGIEDELEAYKKSGDKYLDKVAFLQRSDLREYEKERDARLALQSKQRSETASLN</sequence>
<reference evidence="3 5" key="1">
    <citation type="journal article" date="2008" name="Science">
        <title>The Physcomitrella genome reveals evolutionary insights into the conquest of land by plants.</title>
        <authorList>
            <person name="Rensing S."/>
            <person name="Lang D."/>
            <person name="Zimmer A."/>
            <person name="Terry A."/>
            <person name="Salamov A."/>
            <person name="Shapiro H."/>
            <person name="Nishiyama T."/>
            <person name="Perroud P.-F."/>
            <person name="Lindquist E."/>
            <person name="Kamisugi Y."/>
            <person name="Tanahashi T."/>
            <person name="Sakakibara K."/>
            <person name="Fujita T."/>
            <person name="Oishi K."/>
            <person name="Shin-I T."/>
            <person name="Kuroki Y."/>
            <person name="Toyoda A."/>
            <person name="Suzuki Y."/>
            <person name="Hashimoto A."/>
            <person name="Yamaguchi K."/>
            <person name="Sugano A."/>
            <person name="Kohara Y."/>
            <person name="Fujiyama A."/>
            <person name="Anterola A."/>
            <person name="Aoki S."/>
            <person name="Ashton N."/>
            <person name="Barbazuk W.B."/>
            <person name="Barker E."/>
            <person name="Bennetzen J."/>
            <person name="Bezanilla M."/>
            <person name="Blankenship R."/>
            <person name="Cho S.H."/>
            <person name="Dutcher S."/>
            <person name="Estelle M."/>
            <person name="Fawcett J.A."/>
            <person name="Gundlach H."/>
            <person name="Hanada K."/>
            <person name="Heyl A."/>
            <person name="Hicks K.A."/>
            <person name="Hugh J."/>
            <person name="Lohr M."/>
            <person name="Mayer K."/>
            <person name="Melkozernov A."/>
            <person name="Murata T."/>
            <person name="Nelson D."/>
            <person name="Pils B."/>
            <person name="Prigge M."/>
            <person name="Reiss B."/>
            <person name="Renner T."/>
            <person name="Rombauts S."/>
            <person name="Rushton P."/>
            <person name="Sanderfoot A."/>
            <person name="Schween G."/>
            <person name="Shiu S.-H."/>
            <person name="Stueber K."/>
            <person name="Theodoulou F.L."/>
            <person name="Tu H."/>
            <person name="Van de Peer Y."/>
            <person name="Verrier P.J."/>
            <person name="Waters E."/>
            <person name="Wood A."/>
            <person name="Yang L."/>
            <person name="Cove D."/>
            <person name="Cuming A."/>
            <person name="Hasebe M."/>
            <person name="Lucas S."/>
            <person name="Mishler D.B."/>
            <person name="Reski R."/>
            <person name="Grigoriev I."/>
            <person name="Quatrano R.S."/>
            <person name="Boore J.L."/>
        </authorList>
    </citation>
    <scope>NUCLEOTIDE SEQUENCE [LARGE SCALE GENOMIC DNA]</scope>
    <source>
        <strain evidence="4 5">cv. Gransden 2004</strain>
    </source>
</reference>
<dbReference type="PANTHER" id="PTHR48295">
    <property type="entry name" value="CRANIOFACIAL DEVELOPMENT PROTEIN 1"/>
    <property type="match status" value="1"/>
</dbReference>
<dbReference type="RefSeq" id="XP_024375030.1">
    <property type="nucleotide sequence ID" value="XM_024519262.2"/>
</dbReference>